<comment type="pathway">
    <text evidence="9">Cofactor biosynthesis; ubiquinone biosynthesis.</text>
</comment>
<feature type="transmembrane region" description="Helical" evidence="9">
    <location>
        <begin position="167"/>
        <end position="193"/>
    </location>
</feature>
<keyword evidence="6 9" id="KW-1133">Transmembrane helix</keyword>
<dbReference type="UniPathway" id="UPA00232"/>
<evidence type="ECO:0000256" key="2">
    <source>
        <dbReference type="ARBA" id="ARBA00004141"/>
    </source>
</evidence>
<feature type="transmembrane region" description="Helical" evidence="9">
    <location>
        <begin position="260"/>
        <end position="279"/>
    </location>
</feature>
<dbReference type="Pfam" id="PF01040">
    <property type="entry name" value="UbiA"/>
    <property type="match status" value="2"/>
</dbReference>
<comment type="catalytic activity">
    <reaction evidence="9">
        <text>an all-trans-polyprenyl diphosphate + 4-hydroxybenzoate = a 4-hydroxy-3-(all-trans-polyprenyl)benzoate + diphosphate</text>
        <dbReference type="Rhea" id="RHEA:44504"/>
        <dbReference type="Rhea" id="RHEA-COMP:9514"/>
        <dbReference type="Rhea" id="RHEA-COMP:9564"/>
        <dbReference type="ChEBI" id="CHEBI:17879"/>
        <dbReference type="ChEBI" id="CHEBI:33019"/>
        <dbReference type="ChEBI" id="CHEBI:58914"/>
        <dbReference type="ChEBI" id="CHEBI:78396"/>
        <dbReference type="EC" id="2.5.1.39"/>
    </reaction>
</comment>
<feature type="transmembrane region" description="Helical" evidence="9">
    <location>
        <begin position="213"/>
        <end position="230"/>
    </location>
</feature>
<keyword evidence="4 9" id="KW-0808">Transferase</keyword>
<feature type="transmembrane region" description="Helical" evidence="9">
    <location>
        <begin position="317"/>
        <end position="336"/>
    </location>
</feature>
<keyword evidence="8 9" id="KW-0414">Isoprene biosynthesis</keyword>
<feature type="transmembrane region" description="Helical" evidence="9">
    <location>
        <begin position="97"/>
        <end position="119"/>
    </location>
</feature>
<accession>A0A8J5UX99</accession>
<dbReference type="HAMAP" id="MF_01635">
    <property type="entry name" value="UbiA"/>
    <property type="match status" value="1"/>
</dbReference>
<dbReference type="InterPro" id="IPR039653">
    <property type="entry name" value="Prenyltransferase"/>
</dbReference>
<dbReference type="FunFam" id="1.20.120.1780:FF:000001">
    <property type="entry name" value="4-hydroxybenzoate octaprenyltransferase"/>
    <property type="match status" value="1"/>
</dbReference>
<sequence length="357" mass="39289">MIQSCYKISGLKLLKLNYWSHTRRKGSEFLKPGTCLCSKINNDKNYSNFSCHEENNFLKVRKSSLQVRELSVAAKLVDSSPSNVKPYLKLMRIDKPIGSWLLFWPCSWSIAMAAAPGAIPDLHLLALFGVGAFVMRGAGCTINDMWDRDFDKKVARTKDRPLVAGDITPFQALVFLGGQLSLGLGILLQLNWYSVFLGASSLGWSAVQGSCNLSISFPLYVAGICWTVLYDTIYAHQDKVDDLLLGIKSTALKFGDNTKLYLSGFGASMIGSLLTSGVVSGQTWPYYVAVSVVAGHVVEQIRTLNIDDPQDCAKKFISNRTIGLIIFAGIVLGNLLKNSPKSHQTSLLENNKSQIKY</sequence>
<evidence type="ECO:0000256" key="4">
    <source>
        <dbReference type="ARBA" id="ARBA00022679"/>
    </source>
</evidence>
<comment type="caution">
    <text evidence="10">The sequence shown here is derived from an EMBL/GenBank/DDBJ whole genome shotgun (WGS) entry which is preliminary data.</text>
</comment>
<organism evidence="10 11">
    <name type="scientific">Cotesia typhae</name>
    <dbReference type="NCBI Taxonomy" id="2053667"/>
    <lineage>
        <taxon>Eukaryota</taxon>
        <taxon>Metazoa</taxon>
        <taxon>Ecdysozoa</taxon>
        <taxon>Arthropoda</taxon>
        <taxon>Hexapoda</taxon>
        <taxon>Insecta</taxon>
        <taxon>Pterygota</taxon>
        <taxon>Neoptera</taxon>
        <taxon>Endopterygota</taxon>
        <taxon>Hymenoptera</taxon>
        <taxon>Apocrita</taxon>
        <taxon>Ichneumonoidea</taxon>
        <taxon>Braconidae</taxon>
        <taxon>Microgastrinae</taxon>
        <taxon>Cotesia</taxon>
    </lineage>
</organism>
<dbReference type="Proteomes" id="UP000729913">
    <property type="component" value="Unassembled WGS sequence"/>
</dbReference>
<comment type="function">
    <text evidence="9">Catalyzes the prenylation of para-hydroxybenzoate (PHB) with an all-trans polyprenyl group. Mediates the second step in the final reaction sequence of coenzyme Q (CoQ) biosynthesis, which is the condensation of the polyisoprenoid side chain with PHB, generating the first membrane-bound Q intermediate.</text>
</comment>
<proteinExistence type="inferred from homology"/>
<dbReference type="InterPro" id="IPR006370">
    <property type="entry name" value="HB_polyprenyltransferase-like"/>
</dbReference>
<dbReference type="InterPro" id="IPR030470">
    <property type="entry name" value="UbiA_prenylTrfase_CS"/>
</dbReference>
<evidence type="ECO:0000313" key="11">
    <source>
        <dbReference type="Proteomes" id="UP000729913"/>
    </source>
</evidence>
<keyword evidence="9" id="KW-0999">Mitochondrion inner membrane</keyword>
<reference evidence="10" key="1">
    <citation type="submission" date="2020-03" db="EMBL/GenBank/DDBJ databases">
        <authorList>
            <person name="Chebbi M.A."/>
            <person name="Drezen J.M."/>
        </authorList>
    </citation>
    <scope>NUCLEOTIDE SEQUENCE</scope>
    <source>
        <tissue evidence="10">Whole body</tissue>
    </source>
</reference>
<dbReference type="GO" id="GO:0008299">
    <property type="term" value="P:isoprenoid biosynthetic process"/>
    <property type="evidence" value="ECO:0007669"/>
    <property type="project" value="UniProtKB-UniRule"/>
</dbReference>
<keyword evidence="9" id="KW-0496">Mitochondrion</keyword>
<keyword evidence="5 9" id="KW-0812">Transmembrane</keyword>
<evidence type="ECO:0000256" key="5">
    <source>
        <dbReference type="ARBA" id="ARBA00022692"/>
    </source>
</evidence>
<keyword evidence="9" id="KW-0831">Ubiquinone biosynthesis</keyword>
<evidence type="ECO:0000256" key="6">
    <source>
        <dbReference type="ARBA" id="ARBA00022989"/>
    </source>
</evidence>
<evidence type="ECO:0000256" key="7">
    <source>
        <dbReference type="ARBA" id="ARBA00023136"/>
    </source>
</evidence>
<dbReference type="EC" id="2.5.1.39" evidence="9"/>
<comment type="subcellular location">
    <subcellularLocation>
        <location evidence="2">Membrane</location>
        <topology evidence="2">Multi-pass membrane protein</topology>
    </subcellularLocation>
    <subcellularLocation>
        <location evidence="9">Mitochondrion inner membrane</location>
        <topology evidence="9">Multi-pass membrane protein</topology>
        <orientation evidence="9">Matrix side</orientation>
    </subcellularLocation>
</comment>
<evidence type="ECO:0000256" key="1">
    <source>
        <dbReference type="ARBA" id="ARBA00001946"/>
    </source>
</evidence>
<keyword evidence="11" id="KW-1185">Reference proteome</keyword>
<dbReference type="GO" id="GO:0006744">
    <property type="term" value="P:ubiquinone biosynthetic process"/>
    <property type="evidence" value="ECO:0007669"/>
    <property type="project" value="UniProtKB-UniRule"/>
</dbReference>
<dbReference type="CDD" id="cd13959">
    <property type="entry name" value="PT_UbiA_COQ2"/>
    <property type="match status" value="1"/>
</dbReference>
<dbReference type="InterPro" id="IPR000537">
    <property type="entry name" value="UbiA_prenyltransferase"/>
</dbReference>
<keyword evidence="7 9" id="KW-0472">Membrane</keyword>
<evidence type="ECO:0000313" key="10">
    <source>
        <dbReference type="EMBL" id="KAG8035326.1"/>
    </source>
</evidence>
<protein>
    <recommendedName>
        <fullName evidence="9">4-hydroxybenzoate polyprenyltransferase, mitochondrial</fullName>
        <shortName evidence="9">4-HB polyprenyltransferase</shortName>
        <ecNumber evidence="9">2.5.1.39</ecNumber>
    </recommendedName>
    <alternativeName>
        <fullName evidence="9">Para-hydroxybenzoate--polyprenyltransferase</fullName>
        <shortName evidence="9">PHB:PPT</shortName>
        <shortName evidence="9">PHB:polyprenyltransferase</shortName>
    </alternativeName>
</protein>
<dbReference type="EMBL" id="JAAOIC020000060">
    <property type="protein sequence ID" value="KAG8035326.1"/>
    <property type="molecule type" value="Genomic_DNA"/>
</dbReference>
<dbReference type="GO" id="GO:0005743">
    <property type="term" value="C:mitochondrial inner membrane"/>
    <property type="evidence" value="ECO:0007669"/>
    <property type="project" value="UniProtKB-SubCell"/>
</dbReference>
<dbReference type="GO" id="GO:0008412">
    <property type="term" value="F:4-hydroxybenzoate polyprenyltransferase activity"/>
    <property type="evidence" value="ECO:0007669"/>
    <property type="project" value="UniProtKB-EC"/>
</dbReference>
<name>A0A8J5UX99_9HYME</name>
<evidence type="ECO:0000256" key="8">
    <source>
        <dbReference type="ARBA" id="ARBA00023229"/>
    </source>
</evidence>
<reference evidence="10" key="2">
    <citation type="submission" date="2021-04" db="EMBL/GenBank/DDBJ databases">
        <title>Genome-wide patterns of bracovirus chromosomal integration into multiple host tissues during parasitism.</title>
        <authorList>
            <person name="Chebbi M.A.C."/>
        </authorList>
    </citation>
    <scope>NUCLEOTIDE SEQUENCE</scope>
    <source>
        <tissue evidence="10">Whole body</tissue>
    </source>
</reference>
<dbReference type="PANTHER" id="PTHR11048">
    <property type="entry name" value="PRENYLTRANSFERASES"/>
    <property type="match status" value="1"/>
</dbReference>
<evidence type="ECO:0000256" key="9">
    <source>
        <dbReference type="HAMAP-Rule" id="MF_03189"/>
    </source>
</evidence>
<dbReference type="PANTHER" id="PTHR11048:SF28">
    <property type="entry name" value="4-HYDROXYBENZOATE POLYPRENYLTRANSFERASE, MITOCHONDRIAL"/>
    <property type="match status" value="1"/>
</dbReference>
<gene>
    <name evidence="9" type="primary">coq2</name>
    <name evidence="10" type="ORF">G9C98_006772</name>
</gene>
<feature type="transmembrane region" description="Helical" evidence="9">
    <location>
        <begin position="125"/>
        <end position="146"/>
    </location>
</feature>
<dbReference type="OrthoDB" id="18170at2759"/>
<comment type="similarity">
    <text evidence="3 9">Belongs to the UbiA prenyltransferase family.</text>
</comment>
<evidence type="ECO:0000256" key="3">
    <source>
        <dbReference type="ARBA" id="ARBA00005985"/>
    </source>
</evidence>
<dbReference type="PROSITE" id="PS00943">
    <property type="entry name" value="UBIA"/>
    <property type="match status" value="1"/>
</dbReference>
<dbReference type="AlphaFoldDB" id="A0A8J5UX99"/>
<comment type="cofactor">
    <cofactor evidence="1 9">
        <name>Mg(2+)</name>
        <dbReference type="ChEBI" id="CHEBI:18420"/>
    </cofactor>
</comment>